<reference evidence="6" key="1">
    <citation type="submission" date="2018-05" db="EMBL/GenBank/DDBJ databases">
        <authorList>
            <person name="Lanie J.A."/>
            <person name="Ng W.-L."/>
            <person name="Kazmierczak K.M."/>
            <person name="Andrzejewski T.M."/>
            <person name="Davidsen T.M."/>
            <person name="Wayne K.J."/>
            <person name="Tettelin H."/>
            <person name="Glass J.I."/>
            <person name="Rusch D."/>
            <person name="Podicherti R."/>
            <person name="Tsui H.-C.T."/>
            <person name="Winkler M.E."/>
        </authorList>
    </citation>
    <scope>NUCLEOTIDE SEQUENCE</scope>
</reference>
<feature type="compositionally biased region" description="Polar residues" evidence="4">
    <location>
        <begin position="172"/>
        <end position="187"/>
    </location>
</feature>
<keyword evidence="3" id="KW-0687">Ribonucleoprotein</keyword>
<protein>
    <recommendedName>
        <fullName evidence="5">Large ribosomal subunit protein uL15/eL18 domain-containing protein</fullName>
    </recommendedName>
</protein>
<dbReference type="HAMAP" id="MF_01341">
    <property type="entry name" value="Ribosomal_uL15"/>
    <property type="match status" value="1"/>
</dbReference>
<feature type="compositionally biased region" description="Basic residues" evidence="4">
    <location>
        <begin position="152"/>
        <end position="165"/>
    </location>
</feature>
<organism evidence="6">
    <name type="scientific">marine metagenome</name>
    <dbReference type="NCBI Taxonomy" id="408172"/>
    <lineage>
        <taxon>unclassified sequences</taxon>
        <taxon>metagenomes</taxon>
        <taxon>ecological metagenomes</taxon>
    </lineage>
</organism>
<feature type="compositionally biased region" description="Basic and acidic residues" evidence="4">
    <location>
        <begin position="1"/>
        <end position="11"/>
    </location>
</feature>
<keyword evidence="2" id="KW-0689">Ribosomal protein</keyword>
<gene>
    <name evidence="6" type="ORF">METZ01_LOCUS84320</name>
</gene>
<dbReference type="PANTHER" id="PTHR12934:SF11">
    <property type="entry name" value="LARGE RIBOSOMAL SUBUNIT PROTEIN UL15M"/>
    <property type="match status" value="1"/>
</dbReference>
<comment type="similarity">
    <text evidence="1">Belongs to the universal ribosomal protein uL15 family.</text>
</comment>
<dbReference type="InterPro" id="IPR030878">
    <property type="entry name" value="Ribosomal_uL15"/>
</dbReference>
<name>A0A381UTK8_9ZZZZ</name>
<dbReference type="Gene3D" id="3.100.10.10">
    <property type="match status" value="1"/>
</dbReference>
<feature type="domain" description="Large ribosomal subunit protein uL15/eL18" evidence="5">
    <location>
        <begin position="76"/>
        <end position="149"/>
    </location>
</feature>
<evidence type="ECO:0000256" key="3">
    <source>
        <dbReference type="ARBA" id="ARBA00023274"/>
    </source>
</evidence>
<dbReference type="GO" id="GO:0006412">
    <property type="term" value="P:translation"/>
    <property type="evidence" value="ECO:0007669"/>
    <property type="project" value="InterPro"/>
</dbReference>
<feature type="non-terminal residue" evidence="6">
    <location>
        <position position="194"/>
    </location>
</feature>
<dbReference type="InterPro" id="IPR036227">
    <property type="entry name" value="Ribosomal_uL15/eL18_sf"/>
</dbReference>
<feature type="region of interest" description="Disordered" evidence="4">
    <location>
        <begin position="152"/>
        <end position="194"/>
    </location>
</feature>
<dbReference type="Pfam" id="PF00828">
    <property type="entry name" value="Ribosomal_L27A"/>
    <property type="match status" value="1"/>
</dbReference>
<feature type="region of interest" description="Disordered" evidence="4">
    <location>
        <begin position="1"/>
        <end position="43"/>
    </location>
</feature>
<dbReference type="GO" id="GO:0003735">
    <property type="term" value="F:structural constituent of ribosome"/>
    <property type="evidence" value="ECO:0007669"/>
    <property type="project" value="InterPro"/>
</dbReference>
<proteinExistence type="inferred from homology"/>
<evidence type="ECO:0000313" key="6">
    <source>
        <dbReference type="EMBL" id="SVA31466.1"/>
    </source>
</evidence>
<evidence type="ECO:0000259" key="5">
    <source>
        <dbReference type="Pfam" id="PF00828"/>
    </source>
</evidence>
<accession>A0A381UTK8</accession>
<feature type="compositionally biased region" description="Basic residues" evidence="4">
    <location>
        <begin position="30"/>
        <end position="39"/>
    </location>
</feature>
<sequence length="194" mass="21094">MRLNELKDNPGARKTRIRVGRGIGSGKGKTAGRGHKGQKSRSGVAIKGFEGGQMPIHMRLPKRGFNNYTKKRYSELTLGNLQRAIDKGLIDIKKKIDEKGLVDSGIAKNYPDGIKLLNKGDINSKIEITVTKATESSIKVIEGLGGSITILHKPKPKRNRKHITKNTKSEDASSVTANNTEANTVSANPKKKAT</sequence>
<dbReference type="SUPFAM" id="SSF52080">
    <property type="entry name" value="Ribosomal proteins L15p and L18e"/>
    <property type="match status" value="1"/>
</dbReference>
<dbReference type="GO" id="GO:0022625">
    <property type="term" value="C:cytosolic large ribosomal subunit"/>
    <property type="evidence" value="ECO:0007669"/>
    <property type="project" value="TreeGrafter"/>
</dbReference>
<dbReference type="PANTHER" id="PTHR12934">
    <property type="entry name" value="50S RIBOSOMAL PROTEIN L15"/>
    <property type="match status" value="1"/>
</dbReference>
<dbReference type="InterPro" id="IPR005749">
    <property type="entry name" value="Ribosomal_uL15_bac-type"/>
</dbReference>
<dbReference type="InterPro" id="IPR021131">
    <property type="entry name" value="Ribosomal_uL15/eL18"/>
</dbReference>
<evidence type="ECO:0000256" key="1">
    <source>
        <dbReference type="ARBA" id="ARBA00007320"/>
    </source>
</evidence>
<dbReference type="AlphaFoldDB" id="A0A381UTK8"/>
<dbReference type="NCBIfam" id="TIGR01071">
    <property type="entry name" value="rplO_bact"/>
    <property type="match status" value="1"/>
</dbReference>
<evidence type="ECO:0000256" key="4">
    <source>
        <dbReference type="SAM" id="MobiDB-lite"/>
    </source>
</evidence>
<dbReference type="EMBL" id="UINC01007108">
    <property type="protein sequence ID" value="SVA31466.1"/>
    <property type="molecule type" value="Genomic_DNA"/>
</dbReference>
<evidence type="ECO:0000256" key="2">
    <source>
        <dbReference type="ARBA" id="ARBA00022980"/>
    </source>
</evidence>